<dbReference type="Gene3D" id="3.20.20.80">
    <property type="entry name" value="Glycosidases"/>
    <property type="match status" value="1"/>
</dbReference>
<dbReference type="Pfam" id="PF02638">
    <property type="entry name" value="GHL10"/>
    <property type="match status" value="1"/>
</dbReference>
<proteinExistence type="predicted"/>
<organism evidence="3 4">
    <name type="scientific">Carboxylicivirga marina</name>
    <dbReference type="NCBI Taxonomy" id="2800988"/>
    <lineage>
        <taxon>Bacteria</taxon>
        <taxon>Pseudomonadati</taxon>
        <taxon>Bacteroidota</taxon>
        <taxon>Bacteroidia</taxon>
        <taxon>Marinilabiliales</taxon>
        <taxon>Marinilabiliaceae</taxon>
        <taxon>Carboxylicivirga</taxon>
    </lineage>
</organism>
<evidence type="ECO:0000259" key="2">
    <source>
        <dbReference type="Pfam" id="PF02638"/>
    </source>
</evidence>
<evidence type="ECO:0000256" key="1">
    <source>
        <dbReference type="ARBA" id="ARBA00022729"/>
    </source>
</evidence>
<dbReference type="Proteomes" id="UP000605676">
    <property type="component" value="Unassembled WGS sequence"/>
</dbReference>
<keyword evidence="4" id="KW-1185">Reference proteome</keyword>
<dbReference type="InterPro" id="IPR017853">
    <property type="entry name" value="GH"/>
</dbReference>
<dbReference type="EMBL" id="JAENRR010000095">
    <property type="protein sequence ID" value="MBK3519823.1"/>
    <property type="molecule type" value="Genomic_DNA"/>
</dbReference>
<keyword evidence="1" id="KW-0732">Signal</keyword>
<sequence>MNQTLKVRSKFLFLLLFNLYFSAIISSQSKSPKYEMRGVWVATVANIDWPSKPGLKVKEQKKEALEIIQHCKDLGLNTIFLQVRPASDVLYQSSLEPWSKVLTGVAGKNPRYDPLDFWIELAHSNGLELHAWINPYRASMSLDEELPEMHPIHIEPDMFVEYGNKVYYNPGNPKSNIHINKVVKELVQNYAIDGIHMDDYFYPYPIHGQAFPDSLYYHQYGKDKFANLADWRRNNVNETIETLRATIKNSKPWVQFGISPFGVWRNSSDDSRGSETKAGTTNYDGLYADVLLWMKNSWIDYVVPQLYWGTSHPVANYTVLCNWWNQNHYDIPVYIGHGIYKIGSDKPDWQDEKQLPNQIKSVRSSSNLSGSVYFSYKHFKRDLLGFNDELAKTFYSQKAIVPHIGRMKYTNSSEMPMKVKARAKSIRWKGESSSKYIVYLYDVSEAFNPEDPKFIFDLCYSTKYRMPKKKSKLKKEYLVRIAAINAFGSEGVISEPVLIKY</sequence>
<evidence type="ECO:0000313" key="3">
    <source>
        <dbReference type="EMBL" id="MBK3519823.1"/>
    </source>
</evidence>
<protein>
    <submittedName>
        <fullName evidence="3">Family 10 glycosylhydrolase</fullName>
    </submittedName>
</protein>
<dbReference type="PANTHER" id="PTHR43405:SF1">
    <property type="entry name" value="GLYCOSYL HYDROLASE DIGH"/>
    <property type="match status" value="1"/>
</dbReference>
<dbReference type="PANTHER" id="PTHR43405">
    <property type="entry name" value="GLYCOSYL HYDROLASE DIGH"/>
    <property type="match status" value="1"/>
</dbReference>
<dbReference type="InterPro" id="IPR003790">
    <property type="entry name" value="GHL10"/>
</dbReference>
<gene>
    <name evidence="3" type="ORF">JIV24_20950</name>
</gene>
<reference evidence="3 4" key="1">
    <citation type="submission" date="2021-01" db="EMBL/GenBank/DDBJ databases">
        <title>Carboxyliciviraga sp.nov., isolated from coastal sediments.</title>
        <authorList>
            <person name="Lu D."/>
            <person name="Zhang T."/>
        </authorList>
    </citation>
    <scope>NUCLEOTIDE SEQUENCE [LARGE SCALE GENOMIC DNA]</scope>
    <source>
        <strain evidence="3 4">N1Y132</strain>
    </source>
</reference>
<dbReference type="SUPFAM" id="SSF51445">
    <property type="entry name" value="(Trans)glycosidases"/>
    <property type="match status" value="1"/>
</dbReference>
<name>A0ABS1HRE7_9BACT</name>
<comment type="caution">
    <text evidence="3">The sequence shown here is derived from an EMBL/GenBank/DDBJ whole genome shotgun (WGS) entry which is preliminary data.</text>
</comment>
<evidence type="ECO:0000313" key="4">
    <source>
        <dbReference type="Proteomes" id="UP000605676"/>
    </source>
</evidence>
<accession>A0ABS1HRE7</accession>
<dbReference type="InterPro" id="IPR052177">
    <property type="entry name" value="Divisome_Glycosyl_Hydrolase"/>
</dbReference>
<dbReference type="RefSeq" id="WP_200467042.1">
    <property type="nucleotide sequence ID" value="NZ_JAENRR010000095.1"/>
</dbReference>
<feature type="domain" description="Glycosyl hydrolase-like 10" evidence="2">
    <location>
        <begin position="35"/>
        <end position="345"/>
    </location>
</feature>